<dbReference type="Gene3D" id="3.30.420.10">
    <property type="entry name" value="Ribonuclease H-like superfamily/Ribonuclease H"/>
    <property type="match status" value="1"/>
</dbReference>
<dbReference type="EMBL" id="BKCJ010006964">
    <property type="protein sequence ID" value="GEU74852.1"/>
    <property type="molecule type" value="Genomic_DNA"/>
</dbReference>
<comment type="caution">
    <text evidence="2">The sequence shown here is derived from an EMBL/GenBank/DDBJ whole genome shotgun (WGS) entry which is preliminary data.</text>
</comment>
<reference evidence="2" key="1">
    <citation type="journal article" date="2019" name="Sci. Rep.">
        <title>Draft genome of Tanacetum cinerariifolium, the natural source of mosquito coil.</title>
        <authorList>
            <person name="Yamashiro T."/>
            <person name="Shiraishi A."/>
            <person name="Satake H."/>
            <person name="Nakayama K."/>
        </authorList>
    </citation>
    <scope>NUCLEOTIDE SEQUENCE</scope>
</reference>
<dbReference type="GO" id="GO:0015074">
    <property type="term" value="P:DNA integration"/>
    <property type="evidence" value="ECO:0007669"/>
    <property type="project" value="InterPro"/>
</dbReference>
<keyword evidence="2" id="KW-0808">Transferase</keyword>
<name>A0A6L2MPZ8_TANCI</name>
<dbReference type="InterPro" id="IPR036397">
    <property type="entry name" value="RNaseH_sf"/>
</dbReference>
<dbReference type="GO" id="GO:0003676">
    <property type="term" value="F:nucleic acid binding"/>
    <property type="evidence" value="ECO:0007669"/>
    <property type="project" value="InterPro"/>
</dbReference>
<accession>A0A6L2MPZ8</accession>
<keyword evidence="2" id="KW-0695">RNA-directed DNA polymerase</keyword>
<sequence>MRTRSNFYPSNYTANIPRRSNRRRIPNIVEPEIRTIAEIVSMADRSMEELLQAPTKGYGEAIVIPEIFAEIFEIKTNLLQLVQANKFHGREIDNPHIHISNFKRMTTILKYRDVPNDAIKLMLFLYSLKDRARIWSITRPKGVVEDVFVKVGKFHFPTDFVVVDFKADPRVPLILGRSFLRTGHALIDVYGEEITFRVNDESITFNLNQTMRYSSTYDDTSMNKVDVIDIACEYFVQDVLDFQYNPKSSSPTLVFDASVSEKDLIVKSSSPTLTLFGESDFFLEEIEDFINDDSIPTGIENSVYDPEGDILFLKKLLNEDPFQLPLMDLKVAEESKEKYSVEEPPELELKELPSHLEYAFLEDSNKLPVIIAKNLKVDEREALINDDYKPVVQSQRRVNPKIYDVIKKEVIKLLDAGMIYPISDSPWLLKFSKHAMRDLLGAIMVQISQRRRQGKISQRDEMPQNSIQVCEIFDIWGIDFIGPFPSSNGNKYIHVAVDYLSKWVKAKALPTNDARVVVKFLKSHFSLFGIPRAIISDRETHFYKDQFTIVMIKYGVTHRLATTYHPQMSGQVKVSNRRLKRILERTVGENRTSWSDKLDDALWAFRIAYKTSIGCTPYKIYPSLIEVSRVRIIVPVYKSFTSFL</sequence>
<dbReference type="Gene3D" id="2.40.70.10">
    <property type="entry name" value="Acid Proteases"/>
    <property type="match status" value="1"/>
</dbReference>
<dbReference type="Pfam" id="PF00665">
    <property type="entry name" value="rve"/>
    <property type="match status" value="1"/>
</dbReference>
<feature type="domain" description="Integrase catalytic" evidence="1">
    <location>
        <begin position="459"/>
        <end position="625"/>
    </location>
</feature>
<proteinExistence type="predicted"/>
<dbReference type="InterPro" id="IPR001584">
    <property type="entry name" value="Integrase_cat-core"/>
</dbReference>
<dbReference type="InterPro" id="IPR012337">
    <property type="entry name" value="RNaseH-like_sf"/>
</dbReference>
<organism evidence="2">
    <name type="scientific">Tanacetum cinerariifolium</name>
    <name type="common">Dalmatian daisy</name>
    <name type="synonym">Chrysanthemum cinerariifolium</name>
    <dbReference type="NCBI Taxonomy" id="118510"/>
    <lineage>
        <taxon>Eukaryota</taxon>
        <taxon>Viridiplantae</taxon>
        <taxon>Streptophyta</taxon>
        <taxon>Embryophyta</taxon>
        <taxon>Tracheophyta</taxon>
        <taxon>Spermatophyta</taxon>
        <taxon>Magnoliopsida</taxon>
        <taxon>eudicotyledons</taxon>
        <taxon>Gunneridae</taxon>
        <taxon>Pentapetalae</taxon>
        <taxon>asterids</taxon>
        <taxon>campanulids</taxon>
        <taxon>Asterales</taxon>
        <taxon>Asteraceae</taxon>
        <taxon>Asteroideae</taxon>
        <taxon>Anthemideae</taxon>
        <taxon>Anthemidinae</taxon>
        <taxon>Tanacetum</taxon>
    </lineage>
</organism>
<evidence type="ECO:0000313" key="2">
    <source>
        <dbReference type="EMBL" id="GEU74852.1"/>
    </source>
</evidence>
<dbReference type="InterPro" id="IPR043502">
    <property type="entry name" value="DNA/RNA_pol_sf"/>
</dbReference>
<keyword evidence="2" id="KW-0548">Nucleotidyltransferase</keyword>
<evidence type="ECO:0000259" key="1">
    <source>
        <dbReference type="PROSITE" id="PS50994"/>
    </source>
</evidence>
<dbReference type="PANTHER" id="PTHR47266">
    <property type="entry name" value="ENDONUCLEASE-RELATED"/>
    <property type="match status" value="1"/>
</dbReference>
<dbReference type="Gene3D" id="3.10.10.10">
    <property type="entry name" value="HIV Type 1 Reverse Transcriptase, subunit A, domain 1"/>
    <property type="match status" value="1"/>
</dbReference>
<dbReference type="InterPro" id="IPR021109">
    <property type="entry name" value="Peptidase_aspartic_dom_sf"/>
</dbReference>
<dbReference type="GO" id="GO:0003964">
    <property type="term" value="F:RNA-directed DNA polymerase activity"/>
    <property type="evidence" value="ECO:0007669"/>
    <property type="project" value="UniProtKB-KW"/>
</dbReference>
<gene>
    <name evidence="2" type="ORF">Tci_046830</name>
</gene>
<dbReference type="SUPFAM" id="SSF53098">
    <property type="entry name" value="Ribonuclease H-like"/>
    <property type="match status" value="1"/>
</dbReference>
<protein>
    <submittedName>
        <fullName evidence="2">Reverse transcriptase domain-containing protein</fullName>
    </submittedName>
</protein>
<dbReference type="SUPFAM" id="SSF56672">
    <property type="entry name" value="DNA/RNA polymerases"/>
    <property type="match status" value="1"/>
</dbReference>
<dbReference type="InterPro" id="IPR052160">
    <property type="entry name" value="Gypsy_RT_Integrase-like"/>
</dbReference>
<dbReference type="AlphaFoldDB" id="A0A6L2MPZ8"/>
<dbReference type="PROSITE" id="PS50994">
    <property type="entry name" value="INTEGRASE"/>
    <property type="match status" value="1"/>
</dbReference>